<dbReference type="GO" id="GO:0006094">
    <property type="term" value="P:gluconeogenesis"/>
    <property type="evidence" value="ECO:0007669"/>
    <property type="project" value="UniProtKB-UniRule"/>
</dbReference>
<feature type="active site" description="Proton acceptor" evidence="9">
    <location>
        <position position="170"/>
    </location>
</feature>
<dbReference type="Proteomes" id="UP000823960">
    <property type="component" value="Unassembled WGS sequence"/>
</dbReference>
<dbReference type="HAMAP" id="MF_00147_B">
    <property type="entry name" value="TIM_B"/>
    <property type="match status" value="1"/>
</dbReference>
<dbReference type="InterPro" id="IPR013785">
    <property type="entry name" value="Aldolase_TIM"/>
</dbReference>
<keyword evidence="6 9" id="KW-0963">Cytoplasm</keyword>
<organism evidence="11 12">
    <name type="scientific">Candidatus Faeciplasma avium</name>
    <dbReference type="NCBI Taxonomy" id="2840798"/>
    <lineage>
        <taxon>Bacteria</taxon>
        <taxon>Bacillati</taxon>
        <taxon>Bacillota</taxon>
        <taxon>Clostridia</taxon>
        <taxon>Eubacteriales</taxon>
        <taxon>Oscillospiraceae</taxon>
        <taxon>Oscillospiraceae incertae sedis</taxon>
        <taxon>Candidatus Faeciplasma</taxon>
    </lineage>
</organism>
<dbReference type="EMBL" id="DVOL01000096">
    <property type="protein sequence ID" value="HIV11364.1"/>
    <property type="molecule type" value="Genomic_DNA"/>
</dbReference>
<dbReference type="InterPro" id="IPR020861">
    <property type="entry name" value="Triosephosphate_isomerase_AS"/>
</dbReference>
<evidence type="ECO:0000313" key="11">
    <source>
        <dbReference type="EMBL" id="HIV11364.1"/>
    </source>
</evidence>
<keyword evidence="7 9" id="KW-0324">Glycolysis</keyword>
<keyword evidence="5 9" id="KW-0312">Gluconeogenesis</keyword>
<feature type="binding site" evidence="9">
    <location>
        <begin position="13"/>
        <end position="15"/>
    </location>
    <ligand>
        <name>substrate</name>
    </ligand>
</feature>
<dbReference type="GO" id="GO:0005829">
    <property type="term" value="C:cytosol"/>
    <property type="evidence" value="ECO:0007669"/>
    <property type="project" value="TreeGrafter"/>
</dbReference>
<dbReference type="NCBIfam" id="TIGR00419">
    <property type="entry name" value="tim"/>
    <property type="match status" value="1"/>
</dbReference>
<dbReference type="PANTHER" id="PTHR21139">
    <property type="entry name" value="TRIOSEPHOSPHATE ISOMERASE"/>
    <property type="match status" value="1"/>
</dbReference>
<comment type="caution">
    <text evidence="11">The sequence shown here is derived from an EMBL/GenBank/DDBJ whole genome shotgun (WGS) entry which is preliminary data.</text>
</comment>
<dbReference type="InterPro" id="IPR022896">
    <property type="entry name" value="TrioseP_Isoase_bac/euk"/>
</dbReference>
<proteinExistence type="inferred from homology"/>
<reference evidence="11" key="2">
    <citation type="journal article" date="2021" name="PeerJ">
        <title>Extensive microbial diversity within the chicken gut microbiome revealed by metagenomics and culture.</title>
        <authorList>
            <person name="Gilroy R."/>
            <person name="Ravi A."/>
            <person name="Getino M."/>
            <person name="Pursley I."/>
            <person name="Horton D.L."/>
            <person name="Alikhan N.F."/>
            <person name="Baker D."/>
            <person name="Gharbi K."/>
            <person name="Hall N."/>
            <person name="Watson M."/>
            <person name="Adriaenssens E.M."/>
            <person name="Foster-Nyarko E."/>
            <person name="Jarju S."/>
            <person name="Secka A."/>
            <person name="Antonio M."/>
            <person name="Oren A."/>
            <person name="Chaudhuri R.R."/>
            <person name="La Ragione R."/>
            <person name="Hildebrand F."/>
            <person name="Pallen M.J."/>
        </authorList>
    </citation>
    <scope>NUCLEOTIDE SEQUENCE</scope>
    <source>
        <strain evidence="11">1370</strain>
    </source>
</reference>
<reference evidence="11" key="1">
    <citation type="submission" date="2020-10" db="EMBL/GenBank/DDBJ databases">
        <authorList>
            <person name="Gilroy R."/>
        </authorList>
    </citation>
    <scope>NUCLEOTIDE SEQUENCE</scope>
    <source>
        <strain evidence="11">1370</strain>
    </source>
</reference>
<dbReference type="PROSITE" id="PS51440">
    <property type="entry name" value="TIM_2"/>
    <property type="match status" value="1"/>
</dbReference>
<evidence type="ECO:0000256" key="7">
    <source>
        <dbReference type="ARBA" id="ARBA00023152"/>
    </source>
</evidence>
<evidence type="ECO:0000256" key="8">
    <source>
        <dbReference type="ARBA" id="ARBA00023235"/>
    </source>
</evidence>
<comment type="subcellular location">
    <subcellularLocation>
        <location evidence="9 10">Cytoplasm</location>
    </subcellularLocation>
</comment>
<comment type="pathway">
    <text evidence="9 10">Carbohydrate biosynthesis; gluconeogenesis.</text>
</comment>
<evidence type="ECO:0000256" key="4">
    <source>
        <dbReference type="ARBA" id="ARBA00019397"/>
    </source>
</evidence>
<dbReference type="GO" id="GO:0004807">
    <property type="term" value="F:triose-phosphate isomerase activity"/>
    <property type="evidence" value="ECO:0007669"/>
    <property type="project" value="UniProtKB-UniRule"/>
</dbReference>
<evidence type="ECO:0000256" key="3">
    <source>
        <dbReference type="ARBA" id="ARBA00011940"/>
    </source>
</evidence>
<evidence type="ECO:0000256" key="2">
    <source>
        <dbReference type="ARBA" id="ARBA00007422"/>
    </source>
</evidence>
<dbReference type="InterPro" id="IPR000652">
    <property type="entry name" value="Triosephosphate_isomerase"/>
</dbReference>
<evidence type="ECO:0000256" key="1">
    <source>
        <dbReference type="ARBA" id="ARBA00004680"/>
    </source>
</evidence>
<dbReference type="GO" id="GO:0006096">
    <property type="term" value="P:glycolytic process"/>
    <property type="evidence" value="ECO:0007669"/>
    <property type="project" value="UniProtKB-UniRule"/>
</dbReference>
<comment type="function">
    <text evidence="9">Involved in the gluconeogenesis. Catalyzes stereospecifically the conversion of dihydroxyacetone phosphate (DHAP) to D-glyceraldehyde-3-phosphate (G3P).</text>
</comment>
<comment type="catalytic activity">
    <reaction evidence="9 10">
        <text>D-glyceraldehyde 3-phosphate = dihydroxyacetone phosphate</text>
        <dbReference type="Rhea" id="RHEA:18585"/>
        <dbReference type="ChEBI" id="CHEBI:57642"/>
        <dbReference type="ChEBI" id="CHEBI:59776"/>
        <dbReference type="EC" id="5.3.1.1"/>
    </reaction>
</comment>
<evidence type="ECO:0000313" key="12">
    <source>
        <dbReference type="Proteomes" id="UP000823960"/>
    </source>
</evidence>
<comment type="subunit">
    <text evidence="9 10">Homodimer.</text>
</comment>
<dbReference type="FunFam" id="3.20.20.70:FF:000016">
    <property type="entry name" value="Triosephosphate isomerase"/>
    <property type="match status" value="1"/>
</dbReference>
<protein>
    <recommendedName>
        <fullName evidence="4 9">Triosephosphate isomerase</fullName>
        <shortName evidence="9">TIM</shortName>
        <shortName evidence="9">TPI</shortName>
        <ecNumber evidence="3 9">5.3.1.1</ecNumber>
    </recommendedName>
    <alternativeName>
        <fullName evidence="9">Triose-phosphate isomerase</fullName>
    </alternativeName>
</protein>
<comment type="similarity">
    <text evidence="2 9 10">Belongs to the triosephosphate isomerase family.</text>
</comment>
<name>A0A9D1NSM4_9FIRM</name>
<comment type="pathway">
    <text evidence="1 9 10">Carbohydrate degradation; glycolysis; D-glyceraldehyde 3-phosphate from glycerone phosphate: step 1/1.</text>
</comment>
<feature type="binding site" evidence="9">
    <location>
        <begin position="237"/>
        <end position="238"/>
    </location>
    <ligand>
        <name>substrate</name>
    </ligand>
</feature>
<dbReference type="GO" id="GO:0019563">
    <property type="term" value="P:glycerol catabolic process"/>
    <property type="evidence" value="ECO:0007669"/>
    <property type="project" value="TreeGrafter"/>
</dbReference>
<evidence type="ECO:0000256" key="6">
    <source>
        <dbReference type="ARBA" id="ARBA00022490"/>
    </source>
</evidence>
<dbReference type="Gene3D" id="3.20.20.70">
    <property type="entry name" value="Aldolase class I"/>
    <property type="match status" value="1"/>
</dbReference>
<keyword evidence="8 9" id="KW-0413">Isomerase</keyword>
<accession>A0A9D1NSM4</accession>
<dbReference type="InterPro" id="IPR035990">
    <property type="entry name" value="TIM_sf"/>
</dbReference>
<dbReference type="EC" id="5.3.1.1" evidence="3 9"/>
<evidence type="ECO:0000256" key="10">
    <source>
        <dbReference type="RuleBase" id="RU363013"/>
    </source>
</evidence>
<dbReference type="SUPFAM" id="SSF51351">
    <property type="entry name" value="Triosephosphate isomerase (TIM)"/>
    <property type="match status" value="1"/>
</dbReference>
<feature type="binding site" evidence="9">
    <location>
        <position position="216"/>
    </location>
    <ligand>
        <name>substrate</name>
    </ligand>
</feature>
<feature type="binding site" evidence="9">
    <location>
        <position position="176"/>
    </location>
    <ligand>
        <name>substrate</name>
    </ligand>
</feature>
<dbReference type="CDD" id="cd00311">
    <property type="entry name" value="TIM"/>
    <property type="match status" value="1"/>
</dbReference>
<dbReference type="AlphaFoldDB" id="A0A9D1NSM4"/>
<feature type="active site" description="Electrophile" evidence="9">
    <location>
        <position position="98"/>
    </location>
</feature>
<dbReference type="GO" id="GO:0046166">
    <property type="term" value="P:glyceraldehyde-3-phosphate biosynthetic process"/>
    <property type="evidence" value="ECO:0007669"/>
    <property type="project" value="TreeGrafter"/>
</dbReference>
<sequence length="256" mass="27267">MNKSVRKAVIAGNWKMNKTRPEAKELISSLVPLVKDAGCEVVICVPFTNLETAVALTEGTNIKVGAQNCHFEKSGAFTGEVSADMLAELGVEYVVLGHSERRQYFGETDETVNKRTRAALSAGLKPIVCVGELLWERECGITEEVIARQIKLDFFGISKDELLSCIIAYEPVWAIGTGKTATAEQAEEVCAFIRATLAKLYDSETAEAVTVQYGGSMNAANAAELLSKPDVDGGLIGGASLKANDFSVIVGAATNG</sequence>
<evidence type="ECO:0000256" key="5">
    <source>
        <dbReference type="ARBA" id="ARBA00022432"/>
    </source>
</evidence>
<dbReference type="PROSITE" id="PS00171">
    <property type="entry name" value="TIM_1"/>
    <property type="match status" value="1"/>
</dbReference>
<evidence type="ECO:0000256" key="9">
    <source>
        <dbReference type="HAMAP-Rule" id="MF_00147"/>
    </source>
</evidence>
<dbReference type="PANTHER" id="PTHR21139:SF42">
    <property type="entry name" value="TRIOSEPHOSPHATE ISOMERASE"/>
    <property type="match status" value="1"/>
</dbReference>
<gene>
    <name evidence="9" type="primary">tpiA</name>
    <name evidence="11" type="ORF">IAD28_06715</name>
</gene>
<dbReference type="Pfam" id="PF00121">
    <property type="entry name" value="TIM"/>
    <property type="match status" value="1"/>
</dbReference>